<evidence type="ECO:0000256" key="3">
    <source>
        <dbReference type="SAM" id="Phobius"/>
    </source>
</evidence>
<dbReference type="Proteomes" id="UP001165085">
    <property type="component" value="Unassembled WGS sequence"/>
</dbReference>
<comment type="similarity">
    <text evidence="1">Belongs to the peptidase C1 family.</text>
</comment>
<dbReference type="PANTHER" id="PTHR12411">
    <property type="entry name" value="CYSTEINE PROTEASE FAMILY C1-RELATED"/>
    <property type="match status" value="1"/>
</dbReference>
<keyword evidence="3" id="KW-0812">Transmembrane</keyword>
<evidence type="ECO:0000256" key="4">
    <source>
        <dbReference type="SAM" id="SignalP"/>
    </source>
</evidence>
<dbReference type="PROSITE" id="PS00639">
    <property type="entry name" value="THIOL_PROTEASE_HIS"/>
    <property type="match status" value="1"/>
</dbReference>
<dbReference type="PROSITE" id="PS00139">
    <property type="entry name" value="THIOL_PROTEASE_CYS"/>
    <property type="match status" value="1"/>
</dbReference>
<dbReference type="PRINTS" id="PR00705">
    <property type="entry name" value="PAPAIN"/>
</dbReference>
<protein>
    <recommendedName>
        <fullName evidence="5">Peptidase C1A papain C-terminal domain-containing protein</fullName>
    </recommendedName>
</protein>
<dbReference type="InterPro" id="IPR000169">
    <property type="entry name" value="Pept_cys_AS"/>
</dbReference>
<gene>
    <name evidence="6" type="ORF">TrST_g4856</name>
</gene>
<evidence type="ECO:0000259" key="5">
    <source>
        <dbReference type="SMART" id="SM00645"/>
    </source>
</evidence>
<comment type="caution">
    <text evidence="6">The sequence shown here is derived from an EMBL/GenBank/DDBJ whole genome shotgun (WGS) entry which is preliminary data.</text>
</comment>
<keyword evidence="7" id="KW-1185">Reference proteome</keyword>
<name>A0A9W7BAR2_9STRA</name>
<reference evidence="7" key="1">
    <citation type="journal article" date="2023" name="Commun. Biol.">
        <title>Genome analysis of Parmales, the sister group of diatoms, reveals the evolutionary specialization of diatoms from phago-mixotrophs to photoautotrophs.</title>
        <authorList>
            <person name="Ban H."/>
            <person name="Sato S."/>
            <person name="Yoshikawa S."/>
            <person name="Yamada K."/>
            <person name="Nakamura Y."/>
            <person name="Ichinomiya M."/>
            <person name="Sato N."/>
            <person name="Blanc-Mathieu R."/>
            <person name="Endo H."/>
            <person name="Kuwata A."/>
            <person name="Ogata H."/>
        </authorList>
    </citation>
    <scope>NUCLEOTIDE SEQUENCE [LARGE SCALE GENOMIC DNA]</scope>
    <source>
        <strain evidence="7">NIES 3701</strain>
    </source>
</reference>
<feature type="signal peptide" evidence="4">
    <location>
        <begin position="1"/>
        <end position="17"/>
    </location>
</feature>
<evidence type="ECO:0000313" key="6">
    <source>
        <dbReference type="EMBL" id="GMH86967.1"/>
    </source>
</evidence>
<feature type="transmembrane region" description="Helical" evidence="3">
    <location>
        <begin position="709"/>
        <end position="730"/>
    </location>
</feature>
<dbReference type="InterPro" id="IPR000668">
    <property type="entry name" value="Peptidase_C1A_C"/>
</dbReference>
<feature type="domain" description="Peptidase C1A papain C-terminal" evidence="5">
    <location>
        <begin position="184"/>
        <end position="444"/>
    </location>
</feature>
<dbReference type="InterPro" id="IPR038765">
    <property type="entry name" value="Papain-like_cys_pep_sf"/>
</dbReference>
<dbReference type="InterPro" id="IPR025660">
    <property type="entry name" value="Pept_his_AS"/>
</dbReference>
<dbReference type="GO" id="GO:0006508">
    <property type="term" value="P:proteolysis"/>
    <property type="evidence" value="ECO:0007669"/>
    <property type="project" value="InterPro"/>
</dbReference>
<dbReference type="EMBL" id="BRXY01000321">
    <property type="protein sequence ID" value="GMH86967.1"/>
    <property type="molecule type" value="Genomic_DNA"/>
</dbReference>
<dbReference type="SMART" id="SM00645">
    <property type="entry name" value="Pept_C1"/>
    <property type="match status" value="1"/>
</dbReference>
<keyword evidence="3" id="KW-0472">Membrane</keyword>
<keyword evidence="2" id="KW-0865">Zymogen</keyword>
<keyword evidence="3" id="KW-1133">Transmembrane helix</keyword>
<dbReference type="Pfam" id="PF00112">
    <property type="entry name" value="Peptidase_C1"/>
    <property type="match status" value="1"/>
</dbReference>
<evidence type="ECO:0000256" key="2">
    <source>
        <dbReference type="ARBA" id="ARBA00023145"/>
    </source>
</evidence>
<dbReference type="GO" id="GO:0008234">
    <property type="term" value="F:cysteine-type peptidase activity"/>
    <property type="evidence" value="ECO:0007669"/>
    <property type="project" value="InterPro"/>
</dbReference>
<dbReference type="SUPFAM" id="SSF54001">
    <property type="entry name" value="Cysteine proteinases"/>
    <property type="match status" value="1"/>
</dbReference>
<evidence type="ECO:0000256" key="1">
    <source>
        <dbReference type="ARBA" id="ARBA00008455"/>
    </source>
</evidence>
<dbReference type="AlphaFoldDB" id="A0A9W7BAR2"/>
<feature type="chain" id="PRO_5040857684" description="Peptidase C1A papain C-terminal domain-containing protein" evidence="4">
    <location>
        <begin position="18"/>
        <end position="767"/>
    </location>
</feature>
<proteinExistence type="inferred from homology"/>
<dbReference type="Gene3D" id="3.90.70.10">
    <property type="entry name" value="Cysteine proteinases"/>
    <property type="match status" value="1"/>
</dbReference>
<organism evidence="6 7">
    <name type="scientific">Triparma strigata</name>
    <dbReference type="NCBI Taxonomy" id="1606541"/>
    <lineage>
        <taxon>Eukaryota</taxon>
        <taxon>Sar</taxon>
        <taxon>Stramenopiles</taxon>
        <taxon>Ochrophyta</taxon>
        <taxon>Bolidophyceae</taxon>
        <taxon>Parmales</taxon>
        <taxon>Triparmaceae</taxon>
        <taxon>Triparma</taxon>
    </lineage>
</organism>
<keyword evidence="4" id="KW-0732">Signal</keyword>
<evidence type="ECO:0000313" key="7">
    <source>
        <dbReference type="Proteomes" id="UP001165085"/>
    </source>
</evidence>
<dbReference type="OrthoDB" id="190265at2759"/>
<sequence length="767" mass="83677">MKLFLALLSLLPAAVLGDRSNVIREVTLHHCDLGAESIEGLQSCEARRNRRLASGVPHVEEIADSMAAFSEGVDLAHPDTWSNEKVHEHEEDHWAVVVNLGGALLEEASSNFHDVVSMTVHHDDGETTKTLELHEVNNGVEGIALGNFKFAKGSPRVSLKRLGDSGDKPVPFSHISYRKLEALNRRELTSATTGGCTEPVGNQGSCGDCYAWAAVGVANEREGRCEKNGNSVRHLACKAPDIFGRNGGCEGGWVSQSLNYMRSDGLCTKKDIPWVWYCWYDDCLVCDGNWFTTDAKNPSCSRDKLDGTGSWRSMYITNPTATTTNALKSYLTTEGTFGYSFAVRSDFMKYGSNSKCYNGNPYKGGSSSCCRTQINCGKGKKCSASDCGGDDGGHAVRIVGYGTKNGDEYWDLKNSWGTGWAQGGHAKISINQAAWNWNHVTVDSKLWRRMLSADPDYGADYLANEDEFHPRMLDDDELPDDEQPGLSIDWPSDSVIADLGETANLKFNCSIIAPSDGDFTEVDREPATDCLEKVALALIDEVVVSKKLMDWIMQFSAGFSGHSTPNHDTYLELAEEMATDVFDHIGADTMATAQIEFLSQYLGPLGMTASSIKSSTVQTVNGYLWKLHVNTYFTHLGAGEEDFVITLNGWVNGDATDASFNLQLEGEPGFIDSEDNEEGSVTGLHKARGVVDQDFEDKMQGTKEDKADMMTMGAIALGVGLIGIGFGYFVKHKLAESRVKQLQHQLTVMERESGGSGIKGGSGNRML</sequence>
<accession>A0A9W7BAR2</accession>
<dbReference type="InterPro" id="IPR013128">
    <property type="entry name" value="Peptidase_C1A"/>
</dbReference>